<dbReference type="EMBL" id="JAGHQL010000096">
    <property type="protein sequence ID" value="KAH0538810.1"/>
    <property type="molecule type" value="Genomic_DNA"/>
</dbReference>
<feature type="region of interest" description="Disordered" evidence="1">
    <location>
        <begin position="603"/>
        <end position="649"/>
    </location>
</feature>
<feature type="compositionally biased region" description="Acidic residues" evidence="1">
    <location>
        <begin position="1551"/>
        <end position="1577"/>
    </location>
</feature>
<dbReference type="SUPFAM" id="SSF52540">
    <property type="entry name" value="P-loop containing nucleoside triphosphate hydrolases"/>
    <property type="match status" value="1"/>
</dbReference>
<dbReference type="OrthoDB" id="10042665at2759"/>
<organism evidence="3 4">
    <name type="scientific">Glutinoglossum americanum</name>
    <dbReference type="NCBI Taxonomy" id="1670608"/>
    <lineage>
        <taxon>Eukaryota</taxon>
        <taxon>Fungi</taxon>
        <taxon>Dikarya</taxon>
        <taxon>Ascomycota</taxon>
        <taxon>Pezizomycotina</taxon>
        <taxon>Geoglossomycetes</taxon>
        <taxon>Geoglossales</taxon>
        <taxon>Geoglossaceae</taxon>
        <taxon>Glutinoglossum</taxon>
    </lineage>
</organism>
<feature type="compositionally biased region" description="Low complexity" evidence="1">
    <location>
        <begin position="1126"/>
        <end position="1135"/>
    </location>
</feature>
<sequence length="1940" mass="215488">MQQLSGSGDSKTPDKIAAVVNAARGDIKPLRGDSSDTSKRDDPYANLRYPFQVDSLAAKNRASAVGGGPMVEQIGQKPSLRAGDSVGARTSLTGSTTPQSQNGRAEQELRQPQSPDAREEGSQCTPIPYAHPGGLSKLVGPSMTLEDLIANWRPPVGRHDNSSHNNGVLNETLHAARPNPQGARTVSPILRYRSSNSPPTTFLRMSPPRRSVSQAFNHRADPALTHPRTKSFPRKSWVREAKPAPRAFAPGLAMRKSKIDCYDPLGLALPKQPFLMAADLVEPDVRGTWTTVDKDTNVRGFDRIWHAEKSKDSFATGGRSVGSIGNGVSDMATASSSDTIFYTSEGDKFDGSKESSHEKLDDRFENPDLDVDEDVRKKFLSVKDVLTERTGPISIRDHRNPFLRQSVPSAPMAVIIGGRVSKVLRHEPDRRGEFQDRFGNYVGANLGRMKKHLIEDREMRIKVRDEEMVEATKQKRAFEALGPEERKIALAKKRAPMGFTTGGQGAASGDIFEFSDIPEIYLNSVAESLSTQITRSTPAHQHTVSSPKASATASSVGEKPDALNSNRELSTDDFHPIEEFGDFGLTHKGADQSVYMRRPHQPISISGTLSSTAKATGANTARIGTRKSRGRKIQATISSTEPSGTTPSLFEEDPDLTAIEDIENVLGEFIPGDSEVKADAWTNLVLSSSTRGRVVSVALHDPVLFTPGAVMERIFGGIIQDVQFHPRERIALVVFVFPAEAENFVRHVKAAKENDHQEYRRLQIDVDWYKGSEHHAVYPLQKRTALRVIGEDATRVIGVNGIALQKKKEDVNEELNIYLMKLLVKVGLMLPNKRYVQERDGKMAIIEFASVKDAMEAMRLFKGGLIHGYRNCSVQWLRDSELGKYLQLSSREVLPPPKKLQATVIYVYAFSPLNWLPAESSNSRSQPCSHLKLDDLSYLLTRILIDSGSHSRSSTASPPNEHFMTTPASTPLKPQPSSPSSGSGTQIVSDTDSHIEPSFTPDFTPSETPPRSPAARKAVTLDLDSLTEKTKMDAKKSKSQLDDEIEGTPESSGSGSLAKKELKDHKCGKSISKKGKKFSSKLGKKKKNKSRAEKEDESSSSDDSSSSEDESDDSEEDEDDSEESDSSSSSSSSSESESEDEKKKRKKRSRKAMLKRMEEKTKRKAKSKRVVEESSASEESDDSAESENSEDIQAQIRALTENLAALKKQARKAEKSTKKSKKSKGKKSKKDKESSGKKKKRASKLEFKRVDQLWDSSIHNYKLTDTAEDEDAGEYDQDLVENKYDSTVVDIKSQPLKTALKEVMDGVKGVSLVEDTPVVDPNMLFLYLGELEAMVKEHKAKLKKEKKKKVRKANARKIAHVKVLIDFLNEDYKETKATLYPLLKSNLITFDLLWALFKPNTIAYTPTYGNADEPRAFRVEYAQKDSSFMKGEWYTIEGRYLEYDGKAFGMGTMECIVESFKGARKISSLSCFPLKYHKDEKGLREQLIARGRKFVDLKGMKYRFHKGMAFYKKKRSVIKVNINGRIMIDPAIFRRINPNYPISTVKPKDTEEVDSDSDEEEDDSECGCCGSDDDEDQGQGGDIHERGDSDDEKTKLKVVVNNGKVHVVSVKVDSEGDEVPEEKIDQLGDDSEGEKEKERVFTDDELLIASPVVHGFAFSEKMWLEFTVSGVNDIEWNEGAFGSLVLPDNQKSIVKALVESHTFHAAQNIDDVIQGKGKGLVAVLHGPPGTGKTLTAEGIAELLKCPLYMVSAGELGTDPRTLEAELNKILDIAHSWGAVLLLDEADVFLEKRTIQDIHRNALVSIFLRLLEYFQGILFLTTNRVETFDDAFQSRIHVALRYGELTFKAKRSVWTMFLQRVQAMEGVETAVFKESDYDSLARNNLNGRQIKNCVRTAQALAVNNKEKLSMEHIKRVLEVAESFDRDLKGGTGYLDAMRSYT</sequence>
<feature type="region of interest" description="Disordered" evidence="1">
    <location>
        <begin position="949"/>
        <end position="1244"/>
    </location>
</feature>
<dbReference type="GO" id="GO:0016887">
    <property type="term" value="F:ATP hydrolysis activity"/>
    <property type="evidence" value="ECO:0007669"/>
    <property type="project" value="InterPro"/>
</dbReference>
<evidence type="ECO:0000313" key="4">
    <source>
        <dbReference type="Proteomes" id="UP000698800"/>
    </source>
</evidence>
<feature type="region of interest" description="Disordered" evidence="1">
    <location>
        <begin position="1539"/>
        <end position="1593"/>
    </location>
</feature>
<comment type="caution">
    <text evidence="3">The sequence shown here is derived from an EMBL/GenBank/DDBJ whole genome shotgun (WGS) entry which is preliminary data.</text>
</comment>
<dbReference type="PANTHER" id="PTHR46411:SF1">
    <property type="entry name" value="FAMILY ATPASE, PUTATIVE (AFU_ORTHOLOGUE AFUA_7G05752)-RELATED"/>
    <property type="match status" value="1"/>
</dbReference>
<feature type="compositionally biased region" description="Basic and acidic residues" evidence="1">
    <location>
        <begin position="1582"/>
        <end position="1593"/>
    </location>
</feature>
<name>A0A9P8IB12_9PEZI</name>
<feature type="compositionally biased region" description="Polar residues" evidence="1">
    <location>
        <begin position="635"/>
        <end position="648"/>
    </location>
</feature>
<feature type="region of interest" description="Disordered" evidence="1">
    <location>
        <begin position="1"/>
        <end position="46"/>
    </location>
</feature>
<feature type="region of interest" description="Disordered" evidence="1">
    <location>
        <begin position="61"/>
        <end position="134"/>
    </location>
</feature>
<feature type="compositionally biased region" description="Polar residues" evidence="1">
    <location>
        <begin position="1"/>
        <end position="10"/>
    </location>
</feature>
<dbReference type="Gene3D" id="3.40.50.300">
    <property type="entry name" value="P-loop containing nucleotide triphosphate hydrolases"/>
    <property type="match status" value="1"/>
</dbReference>
<dbReference type="InterPro" id="IPR054289">
    <property type="entry name" value="DUF7025"/>
</dbReference>
<accession>A0A9P8IB12</accession>
<feature type="compositionally biased region" description="Polar residues" evidence="1">
    <location>
        <begin position="949"/>
        <end position="958"/>
    </location>
</feature>
<dbReference type="InterPro" id="IPR003959">
    <property type="entry name" value="ATPase_AAA_core"/>
</dbReference>
<gene>
    <name evidence="3" type="ORF">FGG08_004642</name>
</gene>
<feature type="compositionally biased region" description="Basic and acidic residues" evidence="1">
    <location>
        <begin position="1026"/>
        <end position="1041"/>
    </location>
</feature>
<evidence type="ECO:0000259" key="2">
    <source>
        <dbReference type="SMART" id="SM00382"/>
    </source>
</evidence>
<evidence type="ECO:0000256" key="1">
    <source>
        <dbReference type="SAM" id="MobiDB-lite"/>
    </source>
</evidence>
<feature type="region of interest" description="Disordered" evidence="1">
    <location>
        <begin position="533"/>
        <end position="572"/>
    </location>
</feature>
<feature type="compositionally biased region" description="Basic residues" evidence="1">
    <location>
        <begin position="1218"/>
        <end position="1229"/>
    </location>
</feature>
<feature type="compositionally biased region" description="Polar residues" evidence="1">
    <location>
        <begin position="533"/>
        <end position="555"/>
    </location>
</feature>
<proteinExistence type="predicted"/>
<feature type="domain" description="AAA+ ATPase" evidence="2">
    <location>
        <begin position="1718"/>
        <end position="1843"/>
    </location>
</feature>
<dbReference type="InterPro" id="IPR003593">
    <property type="entry name" value="AAA+_ATPase"/>
</dbReference>
<dbReference type="SMART" id="SM00382">
    <property type="entry name" value="AAA"/>
    <property type="match status" value="1"/>
</dbReference>
<feature type="compositionally biased region" description="Acidic residues" evidence="1">
    <location>
        <begin position="1095"/>
        <end position="1125"/>
    </location>
</feature>
<feature type="compositionally biased region" description="Acidic residues" evidence="1">
    <location>
        <begin position="1175"/>
        <end position="1190"/>
    </location>
</feature>
<dbReference type="CDD" id="cd19481">
    <property type="entry name" value="RecA-like_protease"/>
    <property type="match status" value="1"/>
</dbReference>
<dbReference type="Pfam" id="PF00004">
    <property type="entry name" value="AAA"/>
    <property type="match status" value="1"/>
</dbReference>
<dbReference type="Proteomes" id="UP000698800">
    <property type="component" value="Unassembled WGS sequence"/>
</dbReference>
<feature type="compositionally biased region" description="Basic and acidic residues" evidence="1">
    <location>
        <begin position="25"/>
        <end position="43"/>
    </location>
</feature>
<feature type="compositionally biased region" description="Polar residues" evidence="1">
    <location>
        <begin position="603"/>
        <end position="619"/>
    </location>
</feature>
<feature type="region of interest" description="Disordered" evidence="1">
    <location>
        <begin position="1612"/>
        <end position="1635"/>
    </location>
</feature>
<feature type="compositionally biased region" description="Basic residues" evidence="1">
    <location>
        <begin position="1068"/>
        <end position="1089"/>
    </location>
</feature>
<dbReference type="InterPro" id="IPR027417">
    <property type="entry name" value="P-loop_NTPase"/>
</dbReference>
<dbReference type="PANTHER" id="PTHR46411">
    <property type="entry name" value="FAMILY ATPASE, PUTATIVE-RELATED"/>
    <property type="match status" value="1"/>
</dbReference>
<dbReference type="GO" id="GO:0005524">
    <property type="term" value="F:ATP binding"/>
    <property type="evidence" value="ECO:0007669"/>
    <property type="project" value="InterPro"/>
</dbReference>
<evidence type="ECO:0000313" key="3">
    <source>
        <dbReference type="EMBL" id="KAH0538810.1"/>
    </source>
</evidence>
<protein>
    <recommendedName>
        <fullName evidence="2">AAA+ ATPase domain-containing protein</fullName>
    </recommendedName>
</protein>
<keyword evidence="4" id="KW-1185">Reference proteome</keyword>
<feature type="compositionally biased region" description="Basic residues" evidence="1">
    <location>
        <begin position="1143"/>
        <end position="1154"/>
    </location>
</feature>
<feature type="compositionally biased region" description="Basic and acidic residues" evidence="1">
    <location>
        <begin position="1058"/>
        <end position="1067"/>
    </location>
</feature>
<feature type="compositionally biased region" description="Polar residues" evidence="1">
    <location>
        <begin position="88"/>
        <end position="114"/>
    </location>
</feature>
<dbReference type="Pfam" id="PF22942">
    <property type="entry name" value="DUF7025"/>
    <property type="match status" value="1"/>
</dbReference>
<reference evidence="3" key="1">
    <citation type="submission" date="2021-03" db="EMBL/GenBank/DDBJ databases">
        <title>Comparative genomics and phylogenomic investigation of the class Geoglossomycetes provide insights into ecological specialization and systematics.</title>
        <authorList>
            <person name="Melie T."/>
            <person name="Pirro S."/>
            <person name="Miller A.N."/>
            <person name="Quandt A."/>
        </authorList>
    </citation>
    <scope>NUCLEOTIDE SEQUENCE</scope>
    <source>
        <strain evidence="3">GBOQ0MN5Z8</strain>
    </source>
</reference>